<dbReference type="GO" id="GO:0003700">
    <property type="term" value="F:DNA-binding transcription factor activity"/>
    <property type="evidence" value="ECO:0007669"/>
    <property type="project" value="TreeGrafter"/>
</dbReference>
<dbReference type="Pfam" id="PF17932">
    <property type="entry name" value="TetR_C_24"/>
    <property type="match status" value="1"/>
</dbReference>
<protein>
    <submittedName>
        <fullName evidence="6">Transcriptional regulator, TetR family</fullName>
    </submittedName>
</protein>
<dbReference type="InterPro" id="IPR009057">
    <property type="entry name" value="Homeodomain-like_sf"/>
</dbReference>
<gene>
    <name evidence="6" type="ORF">SAMN05216200_107104</name>
</gene>
<evidence type="ECO:0000256" key="1">
    <source>
        <dbReference type="ARBA" id="ARBA00023015"/>
    </source>
</evidence>
<keyword evidence="1" id="KW-0805">Transcription regulation</keyword>
<feature type="DNA-binding region" description="H-T-H motif" evidence="4">
    <location>
        <begin position="33"/>
        <end position="52"/>
    </location>
</feature>
<dbReference type="SUPFAM" id="SSF46689">
    <property type="entry name" value="Homeodomain-like"/>
    <property type="match status" value="1"/>
</dbReference>
<accession>A0A1M7TKI7</accession>
<proteinExistence type="predicted"/>
<dbReference type="Proteomes" id="UP000184066">
    <property type="component" value="Unassembled WGS sequence"/>
</dbReference>
<dbReference type="SUPFAM" id="SSF48498">
    <property type="entry name" value="Tetracyclin repressor-like, C-terminal domain"/>
    <property type="match status" value="1"/>
</dbReference>
<dbReference type="GO" id="GO:0000976">
    <property type="term" value="F:transcription cis-regulatory region binding"/>
    <property type="evidence" value="ECO:0007669"/>
    <property type="project" value="TreeGrafter"/>
</dbReference>
<dbReference type="FunFam" id="1.10.10.60:FF:000141">
    <property type="entry name" value="TetR family transcriptional regulator"/>
    <property type="match status" value="1"/>
</dbReference>
<keyword evidence="2 4" id="KW-0238">DNA-binding</keyword>
<evidence type="ECO:0000256" key="3">
    <source>
        <dbReference type="ARBA" id="ARBA00023163"/>
    </source>
</evidence>
<evidence type="ECO:0000313" key="7">
    <source>
        <dbReference type="Proteomes" id="UP000184066"/>
    </source>
</evidence>
<dbReference type="OrthoDB" id="9779746at2"/>
<keyword evidence="7" id="KW-1185">Reference proteome</keyword>
<dbReference type="InterPro" id="IPR041490">
    <property type="entry name" value="KstR2_TetR_C"/>
</dbReference>
<organism evidence="6 7">
    <name type="scientific">Oceanicella actignis</name>
    <dbReference type="NCBI Taxonomy" id="1189325"/>
    <lineage>
        <taxon>Bacteria</taxon>
        <taxon>Pseudomonadati</taxon>
        <taxon>Pseudomonadota</taxon>
        <taxon>Alphaproteobacteria</taxon>
        <taxon>Rhodobacterales</taxon>
        <taxon>Paracoccaceae</taxon>
        <taxon>Oceanicella</taxon>
    </lineage>
</organism>
<name>A0A1M7TKI7_9RHOB</name>
<dbReference type="PANTHER" id="PTHR30055">
    <property type="entry name" value="HTH-TYPE TRANSCRIPTIONAL REGULATOR RUTR"/>
    <property type="match status" value="1"/>
</dbReference>
<evidence type="ECO:0000256" key="4">
    <source>
        <dbReference type="PROSITE-ProRule" id="PRU00335"/>
    </source>
</evidence>
<dbReference type="EMBL" id="FRDL01000007">
    <property type="protein sequence ID" value="SHN71168.1"/>
    <property type="molecule type" value="Genomic_DNA"/>
</dbReference>
<dbReference type="Gene3D" id="1.10.10.60">
    <property type="entry name" value="Homeodomain-like"/>
    <property type="match status" value="1"/>
</dbReference>
<reference evidence="6 7" key="1">
    <citation type="submission" date="2016-12" db="EMBL/GenBank/DDBJ databases">
        <authorList>
            <person name="Song W.-J."/>
            <person name="Kurnit D.M."/>
        </authorList>
    </citation>
    <scope>NUCLEOTIDE SEQUENCE [LARGE SCALE GENOMIC DNA]</scope>
    <source>
        <strain evidence="6 7">CGMCC 1.10808</strain>
    </source>
</reference>
<dbReference type="AlphaFoldDB" id="A0A1M7TKI7"/>
<evidence type="ECO:0000259" key="5">
    <source>
        <dbReference type="PROSITE" id="PS50977"/>
    </source>
</evidence>
<dbReference type="PANTHER" id="PTHR30055:SF237">
    <property type="entry name" value="TRANSCRIPTIONAL REPRESSOR MCE3R"/>
    <property type="match status" value="1"/>
</dbReference>
<evidence type="ECO:0000313" key="6">
    <source>
        <dbReference type="EMBL" id="SHN71168.1"/>
    </source>
</evidence>
<evidence type="ECO:0000256" key="2">
    <source>
        <dbReference type="ARBA" id="ARBA00023125"/>
    </source>
</evidence>
<dbReference type="RefSeq" id="WP_072747728.1">
    <property type="nucleotide sequence ID" value="NZ_FOHL01000007.1"/>
</dbReference>
<dbReference type="PROSITE" id="PS50977">
    <property type="entry name" value="HTH_TETR_2"/>
    <property type="match status" value="1"/>
</dbReference>
<dbReference type="STRING" id="1189325.SAMN04488119_107105"/>
<sequence length="199" mass="22287">MARARAADYEEKRDAILARAARVFAEQGYERASMNRVAEACGVSKALLYHYHPSKESLLFDIIHGHLRKLVAVMEQAPDDPDPKARLLNLVAALLDAYRDADAEHKLQLEALGALPPERQEEIRALERRLVAIMAEAVRKLHPALPPEQLKPAVMSLFGMLNWFYLWFREGGPMSRRDYARMAATIFADGVRALGAAPA</sequence>
<dbReference type="InterPro" id="IPR050109">
    <property type="entry name" value="HTH-type_TetR-like_transc_reg"/>
</dbReference>
<dbReference type="Gene3D" id="1.10.357.10">
    <property type="entry name" value="Tetracycline Repressor, domain 2"/>
    <property type="match status" value="1"/>
</dbReference>
<keyword evidence="3" id="KW-0804">Transcription</keyword>
<dbReference type="InterPro" id="IPR036271">
    <property type="entry name" value="Tet_transcr_reg_TetR-rel_C_sf"/>
</dbReference>
<dbReference type="PRINTS" id="PR00455">
    <property type="entry name" value="HTHTETR"/>
</dbReference>
<dbReference type="InterPro" id="IPR001647">
    <property type="entry name" value="HTH_TetR"/>
</dbReference>
<feature type="domain" description="HTH tetR-type" evidence="5">
    <location>
        <begin position="10"/>
        <end position="70"/>
    </location>
</feature>
<dbReference type="Pfam" id="PF00440">
    <property type="entry name" value="TetR_N"/>
    <property type="match status" value="1"/>
</dbReference>